<sequence>MPRKSAANFLAADPFRLKDAALLTAVISHRITYWCSGMNSLGTHLTLQVVWQYSLFVEN</sequence>
<dbReference type="Proteomes" id="UP000044806">
    <property type="component" value="Unassembled WGS sequence"/>
</dbReference>
<evidence type="ECO:0000313" key="1">
    <source>
        <dbReference type="EMBL" id="CRZ80477.1"/>
    </source>
</evidence>
<gene>
    <name evidence="1" type="ORF">ERS013165_00211</name>
</gene>
<accession>A0A655P5P1</accession>
<evidence type="ECO:0000313" key="2">
    <source>
        <dbReference type="Proteomes" id="UP000044806"/>
    </source>
</evidence>
<organism evidence="1 2">
    <name type="scientific">Vibrio cholerae</name>
    <dbReference type="NCBI Taxonomy" id="666"/>
    <lineage>
        <taxon>Bacteria</taxon>
        <taxon>Pseudomonadati</taxon>
        <taxon>Pseudomonadota</taxon>
        <taxon>Gammaproteobacteria</taxon>
        <taxon>Vibrionales</taxon>
        <taxon>Vibrionaceae</taxon>
        <taxon>Vibrio</taxon>
    </lineage>
</organism>
<name>A0A655P5P1_VIBCL</name>
<dbReference type="AlphaFoldDB" id="A0A655P5P1"/>
<protein>
    <submittedName>
        <fullName evidence="1">Uncharacterized protein</fullName>
    </submittedName>
</protein>
<proteinExistence type="predicted"/>
<dbReference type="EMBL" id="CWOW01000001">
    <property type="protein sequence ID" value="CRZ80477.1"/>
    <property type="molecule type" value="Genomic_DNA"/>
</dbReference>
<reference evidence="1 2" key="1">
    <citation type="submission" date="2015-07" db="EMBL/GenBank/DDBJ databases">
        <authorList>
            <consortium name="Pathogen Informatics"/>
        </authorList>
    </citation>
    <scope>NUCLEOTIDE SEQUENCE [LARGE SCALE GENOMIC DNA]</scope>
    <source>
        <strain evidence="1 2">A51</strain>
    </source>
</reference>